<evidence type="ECO:0000259" key="2">
    <source>
        <dbReference type="Pfam" id="PF20434"/>
    </source>
</evidence>
<comment type="caution">
    <text evidence="3">The sequence shown here is derived from an EMBL/GenBank/DDBJ whole genome shotgun (WGS) entry which is preliminary data.</text>
</comment>
<feature type="signal peptide" evidence="1">
    <location>
        <begin position="1"/>
        <end position="27"/>
    </location>
</feature>
<keyword evidence="1" id="KW-0732">Signal</keyword>
<name>A0ABN1KKQ6_9BURK</name>
<evidence type="ECO:0000256" key="1">
    <source>
        <dbReference type="SAM" id="SignalP"/>
    </source>
</evidence>
<dbReference type="EMBL" id="BAAAEW010000047">
    <property type="protein sequence ID" value="GAA0769739.1"/>
    <property type="molecule type" value="Genomic_DNA"/>
</dbReference>
<evidence type="ECO:0000313" key="3">
    <source>
        <dbReference type="EMBL" id="GAA0769739.1"/>
    </source>
</evidence>
<evidence type="ECO:0000313" key="4">
    <source>
        <dbReference type="Proteomes" id="UP001500279"/>
    </source>
</evidence>
<accession>A0ABN1KKQ6</accession>
<dbReference type="RefSeq" id="WP_141290694.1">
    <property type="nucleotide sequence ID" value="NZ_BAAAEW010000047.1"/>
</dbReference>
<dbReference type="InterPro" id="IPR029058">
    <property type="entry name" value="AB_hydrolase_fold"/>
</dbReference>
<dbReference type="Pfam" id="PF20434">
    <property type="entry name" value="BD-FAE"/>
    <property type="match status" value="1"/>
</dbReference>
<dbReference type="InterPro" id="IPR049492">
    <property type="entry name" value="BD-FAE-like_dom"/>
</dbReference>
<feature type="chain" id="PRO_5046218602" description="BD-FAE-like domain-containing protein" evidence="1">
    <location>
        <begin position="28"/>
        <end position="408"/>
    </location>
</feature>
<reference evidence="3 4" key="1">
    <citation type="journal article" date="2019" name="Int. J. Syst. Evol. Microbiol.">
        <title>The Global Catalogue of Microorganisms (GCM) 10K type strain sequencing project: providing services to taxonomists for standard genome sequencing and annotation.</title>
        <authorList>
            <consortium name="The Broad Institute Genomics Platform"/>
            <consortium name="The Broad Institute Genome Sequencing Center for Infectious Disease"/>
            <person name="Wu L."/>
            <person name="Ma J."/>
        </authorList>
    </citation>
    <scope>NUCLEOTIDE SEQUENCE [LARGE SCALE GENOMIC DNA]</scope>
    <source>
        <strain evidence="3 4">JCM 15503</strain>
    </source>
</reference>
<keyword evidence="4" id="KW-1185">Reference proteome</keyword>
<dbReference type="Gene3D" id="3.40.50.1820">
    <property type="entry name" value="alpha/beta hydrolase"/>
    <property type="match status" value="1"/>
</dbReference>
<dbReference type="Proteomes" id="UP001500279">
    <property type="component" value="Unassembled WGS sequence"/>
</dbReference>
<gene>
    <name evidence="3" type="ORF">GCM10009107_60960</name>
</gene>
<proteinExistence type="predicted"/>
<protein>
    <recommendedName>
        <fullName evidence="2">BD-FAE-like domain-containing protein</fullName>
    </recommendedName>
</protein>
<dbReference type="SUPFAM" id="SSF53474">
    <property type="entry name" value="alpha/beta-Hydrolases"/>
    <property type="match status" value="1"/>
</dbReference>
<organism evidence="3 4">
    <name type="scientific">Ideonella azotifigens</name>
    <dbReference type="NCBI Taxonomy" id="513160"/>
    <lineage>
        <taxon>Bacteria</taxon>
        <taxon>Pseudomonadati</taxon>
        <taxon>Pseudomonadota</taxon>
        <taxon>Betaproteobacteria</taxon>
        <taxon>Burkholderiales</taxon>
        <taxon>Sphaerotilaceae</taxon>
        <taxon>Ideonella</taxon>
    </lineage>
</organism>
<sequence length="408" mass="45048">MFSKLFFPTRLLCGVALGMGLAHAALAADDIACSTAVPTPQKVSRTVIDYNGNPQTYTFWTAQDYCYGDAQDWYEPAPTQGRLVQRADLWYPTSDINVVRPLIIWTHPTGMTEDFRAAKNAPYEESTIFQSVLVPAMQAGYAVASLQFRHPTASYDPAHPTDLPGNTDIRDAVQYLKYHADELHIDPANVFLVGQSRGTLNMLWAIRPDAAASVPGKPWRAESSTVRAVWDYQAQSCYKKAKVKKTFILPEDYSAYVNDPDNYNLPDSYDAGCALEDVQAATSGATLPPIRVMYDEEPISHGSVTLQHWCSDNSDTNCRAQYPRPGTVWADYFDLHDANFGVALSAAYQAKGSGDVACHGVAKKYDHKSGPYNGYANFTHFFDLYHFPSALPTGYVPDCPVVAHPTGE</sequence>
<feature type="domain" description="BD-FAE-like" evidence="2">
    <location>
        <begin position="88"/>
        <end position="200"/>
    </location>
</feature>